<reference evidence="1" key="1">
    <citation type="journal article" date="2025" name="Int. J. Syst. Evol. Microbiol.">
        <title>Inconstantimicrobium mannanitabidum sp. nov., a novel member of the family Clostridiaceae isolated from anoxic soil under the treatment of reductive soil disinfestation.</title>
        <authorList>
            <person name="Ueki A."/>
            <person name="Tonouchi A."/>
            <person name="Honma S."/>
            <person name="Kaku N."/>
            <person name="Ueki K."/>
        </authorList>
    </citation>
    <scope>NUCLEOTIDE SEQUENCE</scope>
    <source>
        <strain evidence="1">TW13</strain>
    </source>
</reference>
<dbReference type="EMBL" id="BROD01000001">
    <property type="protein sequence ID" value="GKX68892.1"/>
    <property type="molecule type" value="Genomic_DNA"/>
</dbReference>
<dbReference type="Proteomes" id="UP001058074">
    <property type="component" value="Unassembled WGS sequence"/>
</dbReference>
<sequence>MDNEEKKKNIAIKVICVLFSLGLWLYITNIENPIKEYKINNVPVEIINEDVLKDSNLTLMPNQTLKINVTIEGPATEVYKVSSDQIKVAVNLSGYALKKGENKIPVEIQSYPAGISIKNNDFLRVAVNLDTYAEKNLPIQNDINIKTKSGYYKGDIEVSPSTATISGAAQYVDSVKTVRVSTDLTDLSSDVSTELKIEAFNADNNQVTQVKIFPNVARVKVPIRKGKLVSVKVPTTGSISNNMVLKSVTPVNKSIEIIGDESVLNSINEISTDPINLTNIDGTKDVSVALKIPLGVRAVNNERYVKVNVLTTQYVTKDITVQVKEKNTPTGLTASFDKGIKITLRGLQEDISALKDEDLGNITAEADFTNIKEGSNTVDYTISNLPSKITVQAKNPDKLTVTAKKAAQ</sequence>
<name>A0ACB5RIH1_9CLOT</name>
<comment type="caution">
    <text evidence="1">The sequence shown here is derived from an EMBL/GenBank/DDBJ whole genome shotgun (WGS) entry which is preliminary data.</text>
</comment>
<accession>A0ACB5RIH1</accession>
<organism evidence="1 2">
    <name type="scientific">Inconstantimicrobium mannanitabidum</name>
    <dbReference type="NCBI Taxonomy" id="1604901"/>
    <lineage>
        <taxon>Bacteria</taxon>
        <taxon>Bacillati</taxon>
        <taxon>Bacillota</taxon>
        <taxon>Clostridia</taxon>
        <taxon>Eubacteriales</taxon>
        <taxon>Clostridiaceae</taxon>
        <taxon>Inconstantimicrobium</taxon>
    </lineage>
</organism>
<proteinExistence type="predicted"/>
<gene>
    <name evidence="1" type="ORF">rsdtw13_41500</name>
</gene>
<keyword evidence="2" id="KW-1185">Reference proteome</keyword>
<evidence type="ECO:0000313" key="1">
    <source>
        <dbReference type="EMBL" id="GKX68892.1"/>
    </source>
</evidence>
<evidence type="ECO:0000313" key="2">
    <source>
        <dbReference type="Proteomes" id="UP001058074"/>
    </source>
</evidence>
<protein>
    <submittedName>
        <fullName evidence="1">Uncharacterized protein</fullName>
    </submittedName>
</protein>